<evidence type="ECO:0000256" key="4">
    <source>
        <dbReference type="SAM" id="Phobius"/>
    </source>
</evidence>
<keyword evidence="4" id="KW-0472">Membrane</keyword>
<gene>
    <name evidence="5" type="ORF">PENFLA_c005G07820</name>
</gene>
<organism evidence="5 6">
    <name type="scientific">Penicillium flavigenum</name>
    <dbReference type="NCBI Taxonomy" id="254877"/>
    <lineage>
        <taxon>Eukaryota</taxon>
        <taxon>Fungi</taxon>
        <taxon>Dikarya</taxon>
        <taxon>Ascomycota</taxon>
        <taxon>Pezizomycotina</taxon>
        <taxon>Eurotiomycetes</taxon>
        <taxon>Eurotiomycetidae</taxon>
        <taxon>Eurotiales</taxon>
        <taxon>Aspergillaceae</taxon>
        <taxon>Penicillium</taxon>
    </lineage>
</organism>
<feature type="region of interest" description="Disordered" evidence="3">
    <location>
        <begin position="555"/>
        <end position="712"/>
    </location>
</feature>
<dbReference type="PANTHER" id="PTHR46228">
    <property type="entry name" value="KELCH DOMAIN-CONTAINING PROTEIN"/>
    <property type="match status" value="1"/>
</dbReference>
<feature type="region of interest" description="Disordered" evidence="3">
    <location>
        <begin position="738"/>
        <end position="767"/>
    </location>
</feature>
<dbReference type="Gene3D" id="2.120.10.80">
    <property type="entry name" value="Kelch-type beta propeller"/>
    <property type="match status" value="1"/>
</dbReference>
<evidence type="ECO:0000256" key="3">
    <source>
        <dbReference type="SAM" id="MobiDB-lite"/>
    </source>
</evidence>
<name>A0A1V6TQJ2_9EURO</name>
<reference evidence="6" key="1">
    <citation type="journal article" date="2017" name="Nat. Microbiol.">
        <title>Global analysis of biosynthetic gene clusters reveals vast potential of secondary metabolite production in Penicillium species.</title>
        <authorList>
            <person name="Nielsen J.C."/>
            <person name="Grijseels S."/>
            <person name="Prigent S."/>
            <person name="Ji B."/>
            <person name="Dainat J."/>
            <person name="Nielsen K.F."/>
            <person name="Frisvad J.C."/>
            <person name="Workman M."/>
            <person name="Nielsen J."/>
        </authorList>
    </citation>
    <scope>NUCLEOTIDE SEQUENCE [LARGE SCALE GENOMIC DNA]</scope>
    <source>
        <strain evidence="6">IBT 14082</strain>
    </source>
</reference>
<protein>
    <submittedName>
        <fullName evidence="5">Uncharacterized protein</fullName>
    </submittedName>
</protein>
<dbReference type="PANTHER" id="PTHR46228:SF2">
    <property type="entry name" value="KELCH REPEAT PROTEIN (AFU_ORTHOLOGUE AFUA_4G14350)"/>
    <property type="match status" value="1"/>
</dbReference>
<keyword evidence="2" id="KW-0677">Repeat</keyword>
<accession>A0A1V6TQJ2</accession>
<dbReference type="Pfam" id="PF24681">
    <property type="entry name" value="Kelch_KLHDC2_KLHL20_DRC7"/>
    <property type="match status" value="1"/>
</dbReference>
<keyword evidence="1" id="KW-0880">Kelch repeat</keyword>
<evidence type="ECO:0000256" key="1">
    <source>
        <dbReference type="ARBA" id="ARBA00022441"/>
    </source>
</evidence>
<dbReference type="InterPro" id="IPR011043">
    <property type="entry name" value="Gal_Oxase/kelch_b-propeller"/>
</dbReference>
<dbReference type="EMBL" id="MLQL01000005">
    <property type="protein sequence ID" value="OQE28099.1"/>
    <property type="molecule type" value="Genomic_DNA"/>
</dbReference>
<evidence type="ECO:0000256" key="2">
    <source>
        <dbReference type="ARBA" id="ARBA00022737"/>
    </source>
</evidence>
<feature type="compositionally biased region" description="Polar residues" evidence="3">
    <location>
        <begin position="677"/>
        <end position="687"/>
    </location>
</feature>
<keyword evidence="4" id="KW-0812">Transmembrane</keyword>
<dbReference type="OrthoDB" id="540004at2759"/>
<dbReference type="InterPro" id="IPR015915">
    <property type="entry name" value="Kelch-typ_b-propeller"/>
</dbReference>
<keyword evidence="4" id="KW-1133">Transmembrane helix</keyword>
<dbReference type="CDD" id="cd12087">
    <property type="entry name" value="TM_EGFR-like"/>
    <property type="match status" value="1"/>
</dbReference>
<comment type="caution">
    <text evidence="5">The sequence shown here is derived from an EMBL/GenBank/DDBJ whole genome shotgun (WGS) entry which is preliminary data.</text>
</comment>
<feature type="compositionally biased region" description="Basic and acidic residues" evidence="3">
    <location>
        <begin position="664"/>
        <end position="676"/>
    </location>
</feature>
<dbReference type="AlphaFoldDB" id="A0A1V6TQJ2"/>
<dbReference type="Proteomes" id="UP000191342">
    <property type="component" value="Unassembled WGS sequence"/>
</dbReference>
<dbReference type="SUPFAM" id="SSF50965">
    <property type="entry name" value="Galactose oxidase, central domain"/>
    <property type="match status" value="1"/>
</dbReference>
<sequence>MSAVSQSPRWNLLSANCNNSVMSLTAILLKNAFSFGGADAAGRDRLRSGIGKACVGANILRDTIYLDGGMLWYQKGYDDGCVQPQPDNNLEATIYYLNLTNPFNAKSDFMDLLNNMSVAGGSASIAPNYVDGTMFANDNEFYLYGGMLSNTGSSDPPPANQVLSYAAHQYGTYRSSWAPNWKQEYLPTNVTRYITNGAAASAPSENLGFYFSGMRAPDWGDFNLNQVQSNQTADTLITLDMSVMSDGKWTNDTLPSYIPTRSNAELVWVPVSESGVLVAIGGVVEPIQFFRNDKENSSRTAESKRISPTFMETVSVFDVESKTWYLQNTTGDIPPQLTEFCSVLASAADGSSHNIYIYGGYDGLDYNANPSDDVYILSLPSFRWVKAYTGTNTHSRSGHECIKVYPDQMLAVGGQHVDSTHCLEDGVIVNFNLNTLRFEDDYDPTKWSKYKVPELVTKWIGGNSDGGATTTTPSSWTNSSLGGIFGKKYGKKVETYWPYNSSNSSSVSTQDHSGGSGFPNWAGGVIGAVLGLLVIAIIAGLFFYRRRHRQRGSAEAEAEAAEAEPKNRPAEWMYGSGPASPGPGPVSSSTGMETAETVRTTQTSATQPSITQASTVPDSLVSPATPGTVESGGDALYEMHDSSPAELPTPFNTAYFAHGGSPKPEPEGGLKPDPRRGSQSPVSPQTPSEKDSEFSYSTGHNRRPSSLSLASPLSIDNVMSGRSSHLYESFDSLDVRRAGHRSEVSQMTDHAEEKGQKGGRETIREDE</sequence>
<proteinExistence type="predicted"/>
<evidence type="ECO:0000313" key="6">
    <source>
        <dbReference type="Proteomes" id="UP000191342"/>
    </source>
</evidence>
<feature type="compositionally biased region" description="Low complexity" evidence="3">
    <location>
        <begin position="575"/>
        <end position="591"/>
    </location>
</feature>
<evidence type="ECO:0000313" key="5">
    <source>
        <dbReference type="EMBL" id="OQE28099.1"/>
    </source>
</evidence>
<feature type="compositionally biased region" description="Polar residues" evidence="3">
    <location>
        <begin position="597"/>
        <end position="617"/>
    </location>
</feature>
<feature type="transmembrane region" description="Helical" evidence="4">
    <location>
        <begin position="521"/>
        <end position="544"/>
    </location>
</feature>
<dbReference type="STRING" id="254877.A0A1V6TQJ2"/>
<keyword evidence="6" id="KW-1185">Reference proteome</keyword>